<name>I8YFP1_9BACE</name>
<feature type="transmembrane region" description="Helical" evidence="1">
    <location>
        <begin position="392"/>
        <end position="411"/>
    </location>
</feature>
<feature type="transmembrane region" description="Helical" evidence="1">
    <location>
        <begin position="169"/>
        <end position="189"/>
    </location>
</feature>
<protein>
    <recommendedName>
        <fullName evidence="4">O-antigen polymerase</fullName>
    </recommendedName>
</protein>
<keyword evidence="1" id="KW-1133">Transmembrane helix</keyword>
<dbReference type="AlphaFoldDB" id="I8YFP1"/>
<keyword evidence="1" id="KW-0812">Transmembrane</keyword>
<feature type="transmembrane region" description="Helical" evidence="1">
    <location>
        <begin position="135"/>
        <end position="157"/>
    </location>
</feature>
<dbReference type="EMBL" id="AGXV01000035">
    <property type="protein sequence ID" value="EIY61187.1"/>
    <property type="molecule type" value="Genomic_DNA"/>
</dbReference>
<organism evidence="2 3">
    <name type="scientific">Bacteroides salyersiae CL02T12C01</name>
    <dbReference type="NCBI Taxonomy" id="997887"/>
    <lineage>
        <taxon>Bacteria</taxon>
        <taxon>Pseudomonadati</taxon>
        <taxon>Bacteroidota</taxon>
        <taxon>Bacteroidia</taxon>
        <taxon>Bacteroidales</taxon>
        <taxon>Bacteroidaceae</taxon>
        <taxon>Bacteroides</taxon>
    </lineage>
</organism>
<evidence type="ECO:0008006" key="4">
    <source>
        <dbReference type="Google" id="ProtNLM"/>
    </source>
</evidence>
<dbReference type="Proteomes" id="UP000005150">
    <property type="component" value="Unassembled WGS sequence"/>
</dbReference>
<evidence type="ECO:0000256" key="1">
    <source>
        <dbReference type="SAM" id="Phobius"/>
    </source>
</evidence>
<dbReference type="OrthoDB" id="1100816at2"/>
<dbReference type="RefSeq" id="WP_007481023.1">
    <property type="nucleotide sequence ID" value="NZ_JH724308.1"/>
</dbReference>
<reference evidence="2 3" key="1">
    <citation type="submission" date="2012-02" db="EMBL/GenBank/DDBJ databases">
        <title>The Genome Sequence of Bacteroides salyersiae CL02T12C01.</title>
        <authorList>
            <consortium name="The Broad Institute Genome Sequencing Platform"/>
            <person name="Earl A."/>
            <person name="Ward D."/>
            <person name="Feldgarden M."/>
            <person name="Gevers D."/>
            <person name="Zitomersky N.L."/>
            <person name="Coyne M.J."/>
            <person name="Comstock L.E."/>
            <person name="Young S.K."/>
            <person name="Zeng Q."/>
            <person name="Gargeya S."/>
            <person name="Fitzgerald M."/>
            <person name="Haas B."/>
            <person name="Abouelleil A."/>
            <person name="Alvarado L."/>
            <person name="Arachchi H.M."/>
            <person name="Berlin A."/>
            <person name="Chapman S.B."/>
            <person name="Gearin G."/>
            <person name="Goldberg J."/>
            <person name="Griggs A."/>
            <person name="Gujja S."/>
            <person name="Hansen M."/>
            <person name="Heiman D."/>
            <person name="Howarth C."/>
            <person name="Larimer J."/>
            <person name="Lui A."/>
            <person name="MacDonald P.J.P."/>
            <person name="McCowen C."/>
            <person name="Montmayeur A."/>
            <person name="Murphy C."/>
            <person name="Neiman D."/>
            <person name="Pearson M."/>
            <person name="Priest M."/>
            <person name="Roberts A."/>
            <person name="Saif S."/>
            <person name="Shea T."/>
            <person name="Sisk P."/>
            <person name="Stolte C."/>
            <person name="Sykes S."/>
            <person name="Wortman J."/>
            <person name="Nusbaum C."/>
            <person name="Birren B."/>
        </authorList>
    </citation>
    <scope>NUCLEOTIDE SEQUENCE [LARGE SCALE GENOMIC DNA]</scope>
    <source>
        <strain evidence="2 3">CL02T12C01</strain>
    </source>
</reference>
<comment type="caution">
    <text evidence="2">The sequence shown here is derived from an EMBL/GenBank/DDBJ whole genome shotgun (WGS) entry which is preliminary data.</text>
</comment>
<feature type="transmembrane region" description="Helical" evidence="1">
    <location>
        <begin position="204"/>
        <end position="231"/>
    </location>
</feature>
<feature type="transmembrane region" description="Helical" evidence="1">
    <location>
        <begin position="358"/>
        <end position="380"/>
    </location>
</feature>
<sequence length="429" mass="50203">MSLLFFILLAFGIISYLTGKKVISAIIFFFFLLKGFQVVPETYFGLKSTDYAVIYTSFLFIWGCFKYGDFIPKNKITIYIAIYLSFILFEMLLSRYYYHIPWNEIIRTGRQHLLVLSYFIFRKFNKNEIDYILKILFYIVLVQCCLFAIQVFTGLPLLTGNESNFKYGWLYRCYNVPMLICFYVFYGIFNNPFHNKSWKLTTTIIPLITIFLPMHRSWSIIFIIILIFGFLLKLGMLKSLRNILISSGIVVSLFIVGSIYVGNRTMSDIEKVSEGEYADIEGIELDEESTLLFRFAHFYERYMTTTETKIGSIFGLGFMAEGSKYTDNNFNFIIGLSDKTTDEIIQVDTSDIAWSLLILRYGILGTLMLLILYTYLIFFYGKRQDDPMALSIMLYLIFIIGLSITSDQLYYANYLILPLIYNKFYHEKA</sequence>
<keyword evidence="3" id="KW-1185">Reference proteome</keyword>
<accession>I8YFP1</accession>
<dbReference type="PATRIC" id="fig|997887.3.peg.3170"/>
<evidence type="ECO:0000313" key="2">
    <source>
        <dbReference type="EMBL" id="EIY61187.1"/>
    </source>
</evidence>
<feature type="transmembrane region" description="Helical" evidence="1">
    <location>
        <begin position="43"/>
        <end position="65"/>
    </location>
</feature>
<gene>
    <name evidence="2" type="ORF">HMPREF1071_03058</name>
</gene>
<keyword evidence="1" id="KW-0472">Membrane</keyword>
<feature type="transmembrane region" description="Helical" evidence="1">
    <location>
        <begin position="243"/>
        <end position="261"/>
    </location>
</feature>
<dbReference type="HOGENOM" id="CLU_617724_0_0_10"/>
<feature type="transmembrane region" description="Helical" evidence="1">
    <location>
        <begin position="77"/>
        <end position="98"/>
    </location>
</feature>
<proteinExistence type="predicted"/>
<evidence type="ECO:0000313" key="3">
    <source>
        <dbReference type="Proteomes" id="UP000005150"/>
    </source>
</evidence>